<dbReference type="PANTHER" id="PTHR32022:SF10">
    <property type="entry name" value="D-GLUTAMATE CYCLASE, MITOCHONDRIAL"/>
    <property type="match status" value="1"/>
</dbReference>
<gene>
    <name evidence="4" type="ORF">ISALK_10050</name>
</gene>
<dbReference type="InterPro" id="IPR038021">
    <property type="entry name" value="Putative_hydro-lyase"/>
</dbReference>
<dbReference type="RefSeq" id="WP_160721882.1">
    <property type="nucleotide sequence ID" value="NZ_SUMG01000012.1"/>
</dbReference>
<reference evidence="4 5" key="1">
    <citation type="submission" date="2019-04" db="EMBL/GenBank/DDBJ databases">
        <title>Isachenkonia alkalipeptolytica gen. nov. sp. nov. a new anaerobic, alkiliphilic organothrophic bacterium capable to reduce synthesized ferrihydrite isolated from a soda lake.</title>
        <authorList>
            <person name="Toshchakov S.V."/>
            <person name="Zavarzina D.G."/>
            <person name="Zhilina T.N."/>
            <person name="Kostrikina N.A."/>
            <person name="Kublanov I.V."/>
        </authorList>
    </citation>
    <scope>NUCLEOTIDE SEQUENCE [LARGE SCALE GENOMIC DNA]</scope>
    <source>
        <strain evidence="4 5">Z-1701</strain>
    </source>
</reference>
<dbReference type="Proteomes" id="UP000449710">
    <property type="component" value="Unassembled WGS sequence"/>
</dbReference>
<dbReference type="GO" id="GO:0016829">
    <property type="term" value="F:lyase activity"/>
    <property type="evidence" value="ECO:0007669"/>
    <property type="project" value="UniProtKB-KW"/>
</dbReference>
<proteinExistence type="inferred from homology"/>
<dbReference type="SUPFAM" id="SSF160920">
    <property type="entry name" value="PSTPO5379-like"/>
    <property type="match status" value="1"/>
</dbReference>
<dbReference type="AlphaFoldDB" id="A0AA44BEC9"/>
<evidence type="ECO:0000256" key="3">
    <source>
        <dbReference type="HAMAP-Rule" id="MF_01830"/>
    </source>
</evidence>
<dbReference type="InterPro" id="IPR009906">
    <property type="entry name" value="D-Glu_cyclase"/>
</dbReference>
<evidence type="ECO:0000256" key="1">
    <source>
        <dbReference type="ARBA" id="ARBA00007896"/>
    </source>
</evidence>
<accession>A0AA44BEC9</accession>
<dbReference type="EC" id="4.2.1.-" evidence="3"/>
<organism evidence="4 5">
    <name type="scientific">Isachenkonia alkalipeptolytica</name>
    <dbReference type="NCBI Taxonomy" id="2565777"/>
    <lineage>
        <taxon>Bacteria</taxon>
        <taxon>Bacillati</taxon>
        <taxon>Bacillota</taxon>
        <taxon>Clostridia</taxon>
        <taxon>Eubacteriales</taxon>
        <taxon>Clostridiaceae</taxon>
        <taxon>Isachenkonia</taxon>
    </lineage>
</organism>
<dbReference type="FunFam" id="3.30.2040.10:FF:000001">
    <property type="entry name" value="D-glutamate cyclase, mitochondrial"/>
    <property type="match status" value="1"/>
</dbReference>
<evidence type="ECO:0000313" key="5">
    <source>
        <dbReference type="Proteomes" id="UP000449710"/>
    </source>
</evidence>
<protein>
    <recommendedName>
        <fullName evidence="3">Putative hydro-lyase ISALK_10050</fullName>
        <ecNumber evidence="3">4.2.1.-</ecNumber>
    </recommendedName>
</protein>
<keyword evidence="2 3" id="KW-0456">Lyase</keyword>
<sequence>MTDYGKMIPKDFWEAVRGGKFNKPTSGVSHGYAQANLVILPKKYALDFMIFAQRNPKPCPIIDILEVGEITPPLSKGADIRQDIPKYRIYQEGVLVSEEEDIRDLWREDFVSFLLGCSFTFESALLEEGISIKHIEQSKNVAMYKTNIACKEAGIFRGNMVVSMRPIKGRDITKVVEITSKFPEVHGAPIHIGNPEEIGIQDIDNPEYGDAISIGKDEIPVFWACGVTPQLLALNAKPEIMITHAPGYMFVTNIKNEDLSKG</sequence>
<dbReference type="NCBIfam" id="NF003969">
    <property type="entry name" value="PRK05463.1"/>
    <property type="match status" value="1"/>
</dbReference>
<dbReference type="Pfam" id="PF07286">
    <property type="entry name" value="D-Glu_cyclase"/>
    <property type="match status" value="1"/>
</dbReference>
<name>A0AA44BEC9_9CLOT</name>
<comment type="similarity">
    <text evidence="1 3">Belongs to the D-glutamate cyclase family.</text>
</comment>
<evidence type="ECO:0000256" key="2">
    <source>
        <dbReference type="ARBA" id="ARBA00023239"/>
    </source>
</evidence>
<dbReference type="Gene3D" id="3.40.1640.10">
    <property type="entry name" value="PSTPO5379-like"/>
    <property type="match status" value="1"/>
</dbReference>
<dbReference type="PIRSF" id="PIRSF029755">
    <property type="entry name" value="UCP029755"/>
    <property type="match status" value="1"/>
</dbReference>
<dbReference type="InterPro" id="IPR016938">
    <property type="entry name" value="UPF0317"/>
</dbReference>
<dbReference type="Gene3D" id="3.30.2040.10">
    <property type="entry name" value="PSTPO5379-like domain"/>
    <property type="match status" value="1"/>
</dbReference>
<keyword evidence="5" id="KW-1185">Reference proteome</keyword>
<comment type="caution">
    <text evidence="4">The sequence shown here is derived from an EMBL/GenBank/DDBJ whole genome shotgun (WGS) entry which is preliminary data.</text>
</comment>
<dbReference type="EMBL" id="SUMG01000012">
    <property type="protein sequence ID" value="NBG88842.1"/>
    <property type="molecule type" value="Genomic_DNA"/>
</dbReference>
<dbReference type="PANTHER" id="PTHR32022">
    <property type="entry name" value="D-GLUTAMATE CYCLASE, MITOCHONDRIAL"/>
    <property type="match status" value="1"/>
</dbReference>
<dbReference type="HAMAP" id="MF_01830">
    <property type="entry name" value="Hydro_lyase"/>
    <property type="match status" value="1"/>
</dbReference>
<evidence type="ECO:0000313" key="4">
    <source>
        <dbReference type="EMBL" id="NBG88842.1"/>
    </source>
</evidence>